<feature type="transmembrane region" description="Helical" evidence="2">
    <location>
        <begin position="1327"/>
        <end position="1347"/>
    </location>
</feature>
<evidence type="ECO:0000259" key="4">
    <source>
        <dbReference type="SMART" id="SM01276"/>
    </source>
</evidence>
<dbReference type="InterPro" id="IPR012332">
    <property type="entry name" value="Autotransporter_pectin_lyase_C"/>
</dbReference>
<feature type="compositionally biased region" description="Low complexity" evidence="1">
    <location>
        <begin position="1272"/>
        <end position="1308"/>
    </location>
</feature>
<dbReference type="Pfam" id="PF13402">
    <property type="entry name" value="Peptidase_M60"/>
    <property type="match status" value="1"/>
</dbReference>
<feature type="domain" description="Peptidase M60" evidence="4">
    <location>
        <begin position="571"/>
        <end position="922"/>
    </location>
</feature>
<keyword evidence="3" id="KW-0732">Signal</keyword>
<feature type="region of interest" description="Disordered" evidence="1">
    <location>
        <begin position="28"/>
        <end position="124"/>
    </location>
</feature>
<sequence length="1353" mass="140696">MPHNRIAPALLSAVLAVSVMPTGALAASEHSAQATDSAVSLTTGEGSSELEALENVEAAPENKGNADEAANENTEALESPEAIAEAPATGESPEEPGALADTDTTTNNDTADAAESATDPSEDAGIAIVRDGARTTYGSLADAVADAQSGDVIELSRDQVLDERLVIAGDRDITLRATAQVTLTRSSSFPTADNKIAGMIIVNDGAKLTLERADDASSLTLDGEEKDSNEAIITLRNASKLTMNEGASIVRAHCSWKPWGAVYVHSGTFVLDGGEIRDSFAMRNTAVAVEAAGSFEMRGGTIANNRASYTQTMVWTKGSITMTGGTIASNRSNVSSDGVVQVLSGGSLAFEGGTIGDNNPNNTFGVRVDGGGSLALGADAHLAGADRIDLAQGAALRFTGTPAAHSIDEPIEIVLSGEWADGTLLAATDAPETARDVLGILSVKHGGTREQLATVGIDPSNECNIALASADVVAAFDALDNPFVDDLGLELRDELTAEGAFDRLRDTVDAHFGDADTPERRVRVQQIERLEQYAGYLSAHHEELAASVLTLSELGNPGAEAQRTQQGYQFDNLDATGLYLKPGKVHEIVVYVDADDPSVLSVAWRQAGLTDTNSYTSLNLEQKSKLARGENRITIDLSGKTHGSMLFLRNDSTSNPARVRIESYDAPYVTADAEDGADADGSTARDGSAAANPALGTSLGEHPLYEHDPEQPERFWAFVQDVKAHAARVEAGEQVADMALVQMGDDGHAQFSITATALAQAYAGITSKDAAVAYIERSNEAIQDRLEFFWAFDGFDAAESGANAISPARVHTAFTRTVSNPSTMYAFVRYFHMPEGDAASFLSGENMYTWGMSHEYGHMLDNNVIAVAEETNNLYSLAGSRQGGIEASAAAGIAFDPAAYYHGNAVKANERRDEELAKMAADPTFVPDWMNGGDWGTYIWTHVTTWWNGLHFFDDWDYSGYDYAASPYTQEIAADVERYGAYGATVRILRSDAEAVKTIQELAAGASSSTSVKYNRIAVAFTMGTGYNFAEYLYDLGERDLTPEVLDWCAQYPSVPRAVRYFSLDTDAAIINGAKTYAQLEGSADAVSPTVSVELGDAGTVRVEATMATPELEQATTAYELYRDGTLIGFSRDGSFEVAVDAGANAASADGTADGAFDKAAYSVVAYDVRVNPSSPANVDGPILDAELPDTDEPGEDGGLPGGDGDVDGGAGNGDDAGNGGDGTGDGDADGDTGNGDNDAGGDDTTGGGSTDGDNGTDSGAGDTTGGGSNQPGGDSPTDGDTSGNGNPNGSASDADAGGDATGQTQDADALAADASGLLTQTGDASALPIGIAAAGSALAFIGAAIARRFRKS</sequence>
<dbReference type="SUPFAM" id="SSF51126">
    <property type="entry name" value="Pectin lyase-like"/>
    <property type="match status" value="1"/>
</dbReference>
<keyword evidence="2" id="KW-0812">Transmembrane</keyword>
<reference evidence="6" key="1">
    <citation type="submission" date="2017-04" db="EMBL/GenBank/DDBJ databases">
        <title>Function of individual gut microbiota members based on whole genome sequencing of pure cultures obtained from chicken caecum.</title>
        <authorList>
            <person name="Medvecky M."/>
            <person name="Cejkova D."/>
            <person name="Polansky O."/>
            <person name="Karasova D."/>
            <person name="Kubasova T."/>
            <person name="Cizek A."/>
            <person name="Rychlik I."/>
        </authorList>
    </citation>
    <scope>NUCLEOTIDE SEQUENCE [LARGE SCALE GENOMIC DNA]</scope>
    <source>
        <strain evidence="6">An5</strain>
    </source>
</reference>
<proteinExistence type="predicted"/>
<feature type="compositionally biased region" description="Low complexity" evidence="1">
    <location>
        <begin position="100"/>
        <end position="119"/>
    </location>
</feature>
<name>A0A1Y3XX13_9ACTN</name>
<feature type="compositionally biased region" description="Low complexity" evidence="1">
    <location>
        <begin position="67"/>
        <end position="77"/>
    </location>
</feature>
<gene>
    <name evidence="5" type="ORF">B5G02_04540</name>
</gene>
<dbReference type="InterPro" id="IPR031161">
    <property type="entry name" value="Peptidase_M60_dom"/>
</dbReference>
<feature type="compositionally biased region" description="Acidic residues" evidence="1">
    <location>
        <begin position="1187"/>
        <end position="1196"/>
    </location>
</feature>
<accession>A0A1Y3XX13</accession>
<feature type="chain" id="PRO_5012011509" description="Peptidase M60 domain-containing protein" evidence="3">
    <location>
        <begin position="27"/>
        <end position="1353"/>
    </location>
</feature>
<dbReference type="SMART" id="SM01276">
    <property type="entry name" value="M60-like"/>
    <property type="match status" value="1"/>
</dbReference>
<evidence type="ECO:0000256" key="2">
    <source>
        <dbReference type="SAM" id="Phobius"/>
    </source>
</evidence>
<comment type="caution">
    <text evidence="5">The sequence shown here is derived from an EMBL/GenBank/DDBJ whole genome shotgun (WGS) entry which is preliminary data.</text>
</comment>
<dbReference type="Proteomes" id="UP000195781">
    <property type="component" value="Unassembled WGS sequence"/>
</dbReference>
<evidence type="ECO:0000313" key="6">
    <source>
        <dbReference type="Proteomes" id="UP000195781"/>
    </source>
</evidence>
<feature type="compositionally biased region" description="Low complexity" evidence="1">
    <location>
        <begin position="1252"/>
        <end position="1262"/>
    </location>
</feature>
<dbReference type="Gene3D" id="2.60.120.1250">
    <property type="entry name" value="Peptidase M60, enhancin-like domain 1"/>
    <property type="match status" value="1"/>
</dbReference>
<evidence type="ECO:0000256" key="3">
    <source>
        <dbReference type="SAM" id="SignalP"/>
    </source>
</evidence>
<evidence type="ECO:0000313" key="5">
    <source>
        <dbReference type="EMBL" id="OUN88838.1"/>
    </source>
</evidence>
<keyword evidence="2" id="KW-0472">Membrane</keyword>
<evidence type="ECO:0000256" key="1">
    <source>
        <dbReference type="SAM" id="MobiDB-lite"/>
    </source>
</evidence>
<dbReference type="RefSeq" id="WP_094335349.1">
    <property type="nucleotide sequence ID" value="NZ_NFIE01000008.1"/>
</dbReference>
<dbReference type="Gene3D" id="2.160.20.20">
    <property type="match status" value="1"/>
</dbReference>
<dbReference type="InterPro" id="IPR011050">
    <property type="entry name" value="Pectin_lyase_fold/virulence"/>
</dbReference>
<feature type="compositionally biased region" description="Gly residues" evidence="1">
    <location>
        <begin position="1197"/>
        <end position="1224"/>
    </location>
</feature>
<feature type="compositionally biased region" description="Polar residues" evidence="1">
    <location>
        <begin position="30"/>
        <end position="46"/>
    </location>
</feature>
<keyword evidence="6" id="KW-1185">Reference proteome</keyword>
<feature type="region of interest" description="Disordered" evidence="1">
    <location>
        <begin position="673"/>
        <end position="707"/>
    </location>
</feature>
<feature type="signal peptide" evidence="3">
    <location>
        <begin position="1"/>
        <end position="26"/>
    </location>
</feature>
<keyword evidence="2" id="KW-1133">Transmembrane helix</keyword>
<feature type="region of interest" description="Disordered" evidence="1">
    <location>
        <begin position="1172"/>
        <end position="1308"/>
    </location>
</feature>
<organism evidence="5 6">
    <name type="scientific">[Collinsella] massiliensis</name>
    <dbReference type="NCBI Taxonomy" id="1232426"/>
    <lineage>
        <taxon>Bacteria</taxon>
        <taxon>Bacillati</taxon>
        <taxon>Actinomycetota</taxon>
        <taxon>Coriobacteriia</taxon>
        <taxon>Coriobacteriales</taxon>
        <taxon>Coriobacteriaceae</taxon>
        <taxon>Enorma</taxon>
    </lineage>
</organism>
<dbReference type="EMBL" id="NFIE01000008">
    <property type="protein sequence ID" value="OUN88838.1"/>
    <property type="molecule type" value="Genomic_DNA"/>
</dbReference>
<dbReference type="OrthoDB" id="3180199at2"/>
<protein>
    <recommendedName>
        <fullName evidence="4">Peptidase M60 domain-containing protein</fullName>
    </recommendedName>
</protein>